<organism evidence="1 2">
    <name type="scientific">Mesobacillus zeae</name>
    <dbReference type="NCBI Taxonomy" id="1917180"/>
    <lineage>
        <taxon>Bacteria</taxon>
        <taxon>Bacillati</taxon>
        <taxon>Bacillota</taxon>
        <taxon>Bacilli</taxon>
        <taxon>Bacillales</taxon>
        <taxon>Bacillaceae</taxon>
        <taxon>Mesobacillus</taxon>
    </lineage>
</organism>
<name>A0A398AX66_9BACI</name>
<comment type="caution">
    <text evidence="1">The sequence shown here is derived from an EMBL/GenBank/DDBJ whole genome shotgun (WGS) entry which is preliminary data.</text>
</comment>
<evidence type="ECO:0000313" key="2">
    <source>
        <dbReference type="Proteomes" id="UP000265816"/>
    </source>
</evidence>
<gene>
    <name evidence="1" type="ORF">D1970_19710</name>
</gene>
<dbReference type="OrthoDB" id="2885031at2"/>
<protein>
    <submittedName>
        <fullName evidence="1">Uncharacterized protein</fullName>
    </submittedName>
</protein>
<dbReference type="AlphaFoldDB" id="A0A398AX66"/>
<evidence type="ECO:0000313" key="1">
    <source>
        <dbReference type="EMBL" id="RID82259.1"/>
    </source>
</evidence>
<dbReference type="EMBL" id="QWVT01000040">
    <property type="protein sequence ID" value="RID82259.1"/>
    <property type="molecule type" value="Genomic_DNA"/>
</dbReference>
<dbReference type="RefSeq" id="WP_119114566.1">
    <property type="nucleotide sequence ID" value="NZ_CBCSEO010000018.1"/>
</dbReference>
<proteinExistence type="predicted"/>
<sequence length="69" mass="8305">MKNSSCRYLINALGKRGETYHTHCRDKEELKKWIAENQDKLSMKDLKVIDKNRHPLLQWFSFSLRNINL</sequence>
<dbReference type="Proteomes" id="UP000265816">
    <property type="component" value="Unassembled WGS sequence"/>
</dbReference>
<accession>A0A398AX66</accession>
<keyword evidence="2" id="KW-1185">Reference proteome</keyword>
<reference evidence="1 2" key="1">
    <citation type="submission" date="2018-08" db="EMBL/GenBank/DDBJ databases">
        <title>Bacillus jemisoniae sp. nov., Bacillus chryseoplanitiae sp. nov., Bacillus resnikiae sp. nov., and Bacillus frankliniae sp. nov., isolated from Viking spacecraft and associated surfaces.</title>
        <authorList>
            <person name="Seuylemezian A."/>
            <person name="Vaishampayan P."/>
        </authorList>
    </citation>
    <scope>NUCLEOTIDE SEQUENCE [LARGE SCALE GENOMIC DNA]</scope>
    <source>
        <strain evidence="1 2">JJ-247</strain>
    </source>
</reference>